<dbReference type="HOGENOM" id="CLU_3428127_0_0_9"/>
<dbReference type="Proteomes" id="UP000008955">
    <property type="component" value="Chromosome"/>
</dbReference>
<keyword evidence="3" id="KW-1185">Reference proteome</keyword>
<protein>
    <submittedName>
        <fullName evidence="2">Uncharacterized protein</fullName>
    </submittedName>
</protein>
<dbReference type="EMBL" id="FP929054">
    <property type="protein sequence ID" value="CBL23189.1"/>
    <property type="molecule type" value="Genomic_DNA"/>
</dbReference>
<gene>
    <name evidence="2" type="ORF">CK5_17940</name>
</gene>
<accession>D4LQY1</accession>
<evidence type="ECO:0000313" key="3">
    <source>
        <dbReference type="Proteomes" id="UP000008955"/>
    </source>
</evidence>
<dbReference type="AlphaFoldDB" id="D4LQY1"/>
<sequence>MSERNIGTEKGKAYDKSSYF</sequence>
<evidence type="ECO:0000313" key="2">
    <source>
        <dbReference type="EMBL" id="CBL23189.1"/>
    </source>
</evidence>
<reference evidence="2 3" key="2">
    <citation type="submission" date="2010-03" db="EMBL/GenBank/DDBJ databases">
        <authorList>
            <person name="Pajon A."/>
        </authorList>
    </citation>
    <scope>NUCLEOTIDE SEQUENCE [LARGE SCALE GENOMIC DNA]</scope>
    <source>
        <strain evidence="2 3">A2-162</strain>
    </source>
</reference>
<evidence type="ECO:0000256" key="1">
    <source>
        <dbReference type="SAM" id="MobiDB-lite"/>
    </source>
</evidence>
<organism evidence="2 3">
    <name type="scientific">Blautia obeum A2-162</name>
    <dbReference type="NCBI Taxonomy" id="657314"/>
    <lineage>
        <taxon>Bacteria</taxon>
        <taxon>Bacillati</taxon>
        <taxon>Bacillota</taxon>
        <taxon>Clostridia</taxon>
        <taxon>Lachnospirales</taxon>
        <taxon>Lachnospiraceae</taxon>
        <taxon>Blautia</taxon>
    </lineage>
</organism>
<feature type="region of interest" description="Disordered" evidence="1">
    <location>
        <begin position="1"/>
        <end position="20"/>
    </location>
</feature>
<proteinExistence type="predicted"/>
<dbReference type="KEGG" id="rob:CK5_17940"/>
<name>D4LQY1_9FIRM</name>
<reference evidence="2 3" key="1">
    <citation type="submission" date="2010-03" db="EMBL/GenBank/DDBJ databases">
        <title>The genome sequence of Ruminococcus obeum A2-162.</title>
        <authorList>
            <consortium name="metaHIT consortium -- http://www.metahit.eu/"/>
            <person name="Pajon A."/>
            <person name="Turner K."/>
            <person name="Parkhill J."/>
            <person name="Duncan S."/>
            <person name="Flint H."/>
        </authorList>
    </citation>
    <scope>NUCLEOTIDE SEQUENCE [LARGE SCALE GENOMIC DNA]</scope>
    <source>
        <strain evidence="2 3">A2-162</strain>
    </source>
</reference>